<sequence length="97" mass="10097">MTISRAFIKASVPHGRLILWTMLAAILLAPAFAMQMTEAVRWGGEDFLAAALLLGGTGFGIEAAARMPRSPLGRLFAGCGVVAVCAILWAQAAVGII</sequence>
<feature type="transmembrane region" description="Helical" evidence="1">
    <location>
        <begin position="49"/>
        <end position="65"/>
    </location>
</feature>
<proteinExistence type="predicted"/>
<protein>
    <recommendedName>
        <fullName evidence="4">Cyd operon protein YbgE</fullName>
    </recommendedName>
</protein>
<dbReference type="Proteomes" id="UP001185984">
    <property type="component" value="Unassembled WGS sequence"/>
</dbReference>
<keyword evidence="1" id="KW-1133">Transmembrane helix</keyword>
<comment type="caution">
    <text evidence="2">The sequence shown here is derived from an EMBL/GenBank/DDBJ whole genome shotgun (WGS) entry which is preliminary data.</text>
</comment>
<evidence type="ECO:0008006" key="4">
    <source>
        <dbReference type="Google" id="ProtNLM"/>
    </source>
</evidence>
<evidence type="ECO:0000313" key="2">
    <source>
        <dbReference type="EMBL" id="MDV5823305.1"/>
    </source>
</evidence>
<feature type="transmembrane region" description="Helical" evidence="1">
    <location>
        <begin position="72"/>
        <end position="94"/>
    </location>
</feature>
<gene>
    <name evidence="2" type="ORF">O0R41_06815</name>
</gene>
<evidence type="ECO:0000313" key="3">
    <source>
        <dbReference type="Proteomes" id="UP001185984"/>
    </source>
</evidence>
<keyword evidence="3" id="KW-1185">Reference proteome</keyword>
<evidence type="ECO:0000256" key="1">
    <source>
        <dbReference type="SAM" id="Phobius"/>
    </source>
</evidence>
<organism evidence="2 3">
    <name type="scientific">Sphingobium naphthae</name>
    <dbReference type="NCBI Taxonomy" id="1886786"/>
    <lineage>
        <taxon>Bacteria</taxon>
        <taxon>Pseudomonadati</taxon>
        <taxon>Pseudomonadota</taxon>
        <taxon>Alphaproteobacteria</taxon>
        <taxon>Sphingomonadales</taxon>
        <taxon>Sphingomonadaceae</taxon>
        <taxon>Sphingobium</taxon>
    </lineage>
</organism>
<keyword evidence="1" id="KW-0472">Membrane</keyword>
<reference evidence="3" key="1">
    <citation type="journal article" date="2022" name="J Environ Chem Eng">
        <title>Biodegradation of petroleum oil using a constructed nonpathogenic and heavy metal-tolerant bacterial consortium isolated from marine sponges.</title>
        <authorList>
            <person name="Dechsakulwatana C."/>
            <person name="Rungsihiranrut A."/>
            <person name="Muangchinda C."/>
            <person name="Ningthoujam R."/>
            <person name="Klankeo P."/>
            <person name="Pinyakong O."/>
        </authorList>
    </citation>
    <scope>NUCLEOTIDE SEQUENCE [LARGE SCALE GENOMIC DNA]</scope>
    <source>
        <strain evidence="3">MO2-4</strain>
    </source>
</reference>
<accession>A0ABU3ZUX2</accession>
<dbReference type="EMBL" id="JAPTHD010000002">
    <property type="protein sequence ID" value="MDV5823305.1"/>
    <property type="molecule type" value="Genomic_DNA"/>
</dbReference>
<dbReference type="RefSeq" id="WP_317516314.1">
    <property type="nucleotide sequence ID" value="NZ_JAPTHD010000002.1"/>
</dbReference>
<keyword evidence="1" id="KW-0812">Transmembrane</keyword>
<name>A0ABU3ZUX2_9SPHN</name>